<dbReference type="RefSeq" id="WP_176165037.1">
    <property type="nucleotide sequence ID" value="NZ_CP054929.1"/>
</dbReference>
<dbReference type="PANTHER" id="PTHR41521">
    <property type="match status" value="1"/>
</dbReference>
<accession>A0A7H8NFV3</accession>
<dbReference type="InterPro" id="IPR010753">
    <property type="entry name" value="DUF1330"/>
</dbReference>
<dbReference type="EMBL" id="CP054929">
    <property type="protein sequence ID" value="QKW53330.1"/>
    <property type="molecule type" value="Genomic_DNA"/>
</dbReference>
<organism evidence="2 3">
    <name type="scientific">Streptomyces buecherae</name>
    <dbReference type="NCBI Taxonomy" id="2763006"/>
    <lineage>
        <taxon>Bacteria</taxon>
        <taxon>Bacillati</taxon>
        <taxon>Actinomycetota</taxon>
        <taxon>Actinomycetes</taxon>
        <taxon>Kitasatosporales</taxon>
        <taxon>Streptomycetaceae</taxon>
        <taxon>Streptomyces</taxon>
    </lineage>
</organism>
<protein>
    <submittedName>
        <fullName evidence="2">DUF1330 domain-containing protein</fullName>
    </submittedName>
</protein>
<keyword evidence="3" id="KW-1185">Reference proteome</keyword>
<dbReference type="AlphaFoldDB" id="A0A7H8NFV3"/>
<name>A0A7H8NFV3_9ACTN</name>
<evidence type="ECO:0000259" key="1">
    <source>
        <dbReference type="Pfam" id="PF07045"/>
    </source>
</evidence>
<dbReference type="Gene3D" id="3.30.70.100">
    <property type="match status" value="1"/>
</dbReference>
<dbReference type="PANTHER" id="PTHR41521:SF4">
    <property type="entry name" value="BLR0684 PROTEIN"/>
    <property type="match status" value="1"/>
</dbReference>
<gene>
    <name evidence="2" type="ORF">HUT08_31555</name>
</gene>
<sequence length="98" mass="10771">MPAYVLVDAEVYDHEAADRYRVLAEESIARYGGRYLIQGTVPEAAEGGWPAGRVVTTLEFPDMARLREWHTSPEYARAAAVRAGAIDVRMLFAEGTAA</sequence>
<dbReference type="InterPro" id="IPR011008">
    <property type="entry name" value="Dimeric_a/b-barrel"/>
</dbReference>
<evidence type="ECO:0000313" key="2">
    <source>
        <dbReference type="EMBL" id="QKW53330.1"/>
    </source>
</evidence>
<dbReference type="Proteomes" id="UP000509303">
    <property type="component" value="Chromosome"/>
</dbReference>
<feature type="domain" description="DUF1330" evidence="1">
    <location>
        <begin position="2"/>
        <end position="95"/>
    </location>
</feature>
<dbReference type="Pfam" id="PF07045">
    <property type="entry name" value="DUF1330"/>
    <property type="match status" value="1"/>
</dbReference>
<proteinExistence type="predicted"/>
<reference evidence="2 3" key="1">
    <citation type="submission" date="2020-06" db="EMBL/GenBank/DDBJ databases">
        <title>Genome mining for natural products.</title>
        <authorList>
            <person name="Zhang B."/>
            <person name="Shi J."/>
            <person name="Ge H."/>
        </authorList>
    </citation>
    <scope>NUCLEOTIDE SEQUENCE [LARGE SCALE GENOMIC DNA]</scope>
    <source>
        <strain evidence="2 3">NA00687</strain>
    </source>
</reference>
<evidence type="ECO:0000313" key="3">
    <source>
        <dbReference type="Proteomes" id="UP000509303"/>
    </source>
</evidence>
<dbReference type="SUPFAM" id="SSF54909">
    <property type="entry name" value="Dimeric alpha+beta barrel"/>
    <property type="match status" value="1"/>
</dbReference>